<reference evidence="9" key="3">
    <citation type="submission" date="2025-09" db="UniProtKB">
        <authorList>
            <consortium name="Ensembl"/>
        </authorList>
    </citation>
    <scope>IDENTIFICATION</scope>
</reference>
<dbReference type="AlphaFoldDB" id="A0A8K9V876"/>
<dbReference type="Ensembl" id="ENSOMYT00000159372.1">
    <property type="protein sequence ID" value="ENSOMYP00000121780.1"/>
    <property type="gene ID" value="ENSOMYG00000005808.2"/>
</dbReference>
<dbReference type="GO" id="GO:0061074">
    <property type="term" value="P:regulation of neural retina development"/>
    <property type="evidence" value="ECO:0007669"/>
    <property type="project" value="Ensembl"/>
</dbReference>
<proteinExistence type="predicted"/>
<dbReference type="GO" id="GO:0000209">
    <property type="term" value="P:protein polyubiquitination"/>
    <property type="evidence" value="ECO:0007669"/>
    <property type="project" value="TreeGrafter"/>
</dbReference>
<dbReference type="GO" id="GO:0061630">
    <property type="term" value="F:ubiquitin protein ligase activity"/>
    <property type="evidence" value="ECO:0007669"/>
    <property type="project" value="UniProtKB-EC"/>
</dbReference>
<dbReference type="GO" id="GO:0030332">
    <property type="term" value="F:cyclin binding"/>
    <property type="evidence" value="ECO:0007669"/>
    <property type="project" value="TreeGrafter"/>
</dbReference>
<organism evidence="9 10">
    <name type="scientific">Oncorhynchus mykiss</name>
    <name type="common">Rainbow trout</name>
    <name type="synonym">Salmo gairdneri</name>
    <dbReference type="NCBI Taxonomy" id="8022"/>
    <lineage>
        <taxon>Eukaryota</taxon>
        <taxon>Metazoa</taxon>
        <taxon>Chordata</taxon>
        <taxon>Craniata</taxon>
        <taxon>Vertebrata</taxon>
        <taxon>Euteleostomi</taxon>
        <taxon>Actinopterygii</taxon>
        <taxon>Neopterygii</taxon>
        <taxon>Teleostei</taxon>
        <taxon>Protacanthopterygii</taxon>
        <taxon>Salmoniformes</taxon>
        <taxon>Salmonidae</taxon>
        <taxon>Salmoninae</taxon>
        <taxon>Oncorhynchus</taxon>
    </lineage>
</organism>
<reference evidence="9" key="1">
    <citation type="submission" date="2020-07" db="EMBL/GenBank/DDBJ databases">
        <title>A long reads based de novo assembly of the rainbow trout Arlee double haploid line genome.</title>
        <authorList>
            <person name="Gao G."/>
            <person name="Palti Y."/>
        </authorList>
    </citation>
    <scope>NUCLEOTIDE SEQUENCE [LARGE SCALE GENOMIC DNA]</scope>
</reference>
<dbReference type="GO" id="GO:0005634">
    <property type="term" value="C:nucleus"/>
    <property type="evidence" value="ECO:0007669"/>
    <property type="project" value="TreeGrafter"/>
</dbReference>
<evidence type="ECO:0000313" key="10">
    <source>
        <dbReference type="Proteomes" id="UP000694395"/>
    </source>
</evidence>
<dbReference type="Proteomes" id="UP000694395">
    <property type="component" value="Chromosome 3"/>
</dbReference>
<dbReference type="GO" id="GO:0006513">
    <property type="term" value="P:protein monoubiquitination"/>
    <property type="evidence" value="ECO:0007669"/>
    <property type="project" value="TreeGrafter"/>
</dbReference>
<dbReference type="InterPro" id="IPR019193">
    <property type="entry name" value="UBQ-conj_enz_E2-bd_prot"/>
</dbReference>
<dbReference type="EC" id="2.3.2.26" evidence="2"/>
<evidence type="ECO:0000256" key="1">
    <source>
        <dbReference type="ARBA" id="ARBA00000885"/>
    </source>
</evidence>
<evidence type="ECO:0000256" key="2">
    <source>
        <dbReference type="ARBA" id="ARBA00012485"/>
    </source>
</evidence>
<reference evidence="9" key="2">
    <citation type="submission" date="2025-08" db="UniProtKB">
        <authorList>
            <consortium name="Ensembl"/>
        </authorList>
    </citation>
    <scope>IDENTIFICATION</scope>
</reference>
<evidence type="ECO:0000256" key="6">
    <source>
        <dbReference type="ARBA" id="ARBA00032298"/>
    </source>
</evidence>
<comment type="function">
    <text evidence="7">E3 ubiquitin-protein ligase which accepts ubiquitin from specific E2 ubiquitin-conjugating enzymes, and transfers it to substrates, generally promoting their degradation by the proteasome. Independently of its E3 ubiquitin-protein ligase activity, acts as an inhibitor of CPSF3 endonuclease activity by blocking CPSF3 active site.</text>
</comment>
<dbReference type="GO" id="GO:0045765">
    <property type="term" value="P:regulation of angiogenesis"/>
    <property type="evidence" value="ECO:0007669"/>
    <property type="project" value="Ensembl"/>
</dbReference>
<accession>A0A8K9V876</accession>
<dbReference type="GO" id="GO:0043161">
    <property type="term" value="P:proteasome-mediated ubiquitin-dependent protein catabolic process"/>
    <property type="evidence" value="ECO:0007669"/>
    <property type="project" value="TreeGrafter"/>
</dbReference>
<comment type="subunit">
    <text evidence="8">Interacts with UBE2C/UbcH10 (E2 ubiquitin-conjugating enzyme). In vitro, interacts with cyclin-B.</text>
</comment>
<keyword evidence="10" id="KW-1185">Reference proteome</keyword>
<evidence type="ECO:0000256" key="5">
    <source>
        <dbReference type="ARBA" id="ARBA00032234"/>
    </source>
</evidence>
<sequence>MGENAKGPGVFLELRKRLQSGLLVIWRDVAKSYAEVRVTGGDSSLHIRTPRGLLIVELPAGVSLVEGSCREAPERGDEIHFRMRLNVDQHTDDTGALGSVMERLQVRESYSFHCQSCGTRVLEERVFKRVLPLPNCNWSSLVDDWCCHPDPFANLKLLPRAEDCLLGDTHLLVPLDRGCEETLTQELSPITNKMADGQNQDTPKPNRRRTLVSCKSCTAGLGEAVAPGTLKLYITEVTVRPSVGDSQFDTSPDRSLFLEQTIAARLVELSSSQSVFRFSIQASDGKAFILLWLLNSDSLIASFSATPSLTVRGDAVTSPGHRQCSEHQSPTEAGSAVKVLYLPCSPSASTHQDVVDTWEKDIGVHPLELPLTTCQELLSVLTASTSCLPPSLHSMNSYQVREPLGNVGRACPLGRMNMTLFDSIWLISIIYSLYPSSYRCDHLKKLIKLSTFSKRGSEGFCDKLFLEDAGPIQCTNTAGQSNVLVPTTTVSSTVQKGRVFLHQGKTRSCKLG</sequence>
<evidence type="ECO:0000256" key="3">
    <source>
        <dbReference type="ARBA" id="ARBA00013646"/>
    </source>
</evidence>
<name>A0A8K9V876_ONCMY</name>
<dbReference type="GeneTree" id="ENSGT00390000003986"/>
<dbReference type="GO" id="GO:0031624">
    <property type="term" value="F:ubiquitin conjugating enzyme binding"/>
    <property type="evidence" value="ECO:0007669"/>
    <property type="project" value="TreeGrafter"/>
</dbReference>
<dbReference type="GO" id="GO:0005829">
    <property type="term" value="C:cytosol"/>
    <property type="evidence" value="ECO:0007669"/>
    <property type="project" value="TreeGrafter"/>
</dbReference>
<dbReference type="GO" id="GO:0051865">
    <property type="term" value="P:protein autoubiquitination"/>
    <property type="evidence" value="ECO:0007669"/>
    <property type="project" value="TreeGrafter"/>
</dbReference>
<evidence type="ECO:0000256" key="8">
    <source>
        <dbReference type="ARBA" id="ARBA00064185"/>
    </source>
</evidence>
<evidence type="ECO:0000256" key="4">
    <source>
        <dbReference type="ARBA" id="ARBA00029737"/>
    </source>
</evidence>
<evidence type="ECO:0000256" key="7">
    <source>
        <dbReference type="ARBA" id="ARBA00053831"/>
    </source>
</evidence>
<comment type="catalytic activity">
    <reaction evidence="1">
        <text>S-ubiquitinyl-[E2 ubiquitin-conjugating enzyme]-L-cysteine + [acceptor protein]-L-lysine = [E2 ubiquitin-conjugating enzyme]-L-cysteine + N(6)-ubiquitinyl-[acceptor protein]-L-lysine.</text>
        <dbReference type="EC" id="2.3.2.26"/>
    </reaction>
</comment>
<dbReference type="Pfam" id="PF09814">
    <property type="entry name" value="HECT_2"/>
    <property type="match status" value="1"/>
</dbReference>
<protein>
    <recommendedName>
        <fullName evidence="3">E3 ubiquitin-protein ligase E3D</fullName>
        <ecNumber evidence="2">2.3.2.26</ecNumber>
    </recommendedName>
    <alternativeName>
        <fullName evidence="6">HECT-type E3 ubiquitin transferase E3D</fullName>
    </alternativeName>
    <alternativeName>
        <fullName evidence="5">UbcH10-binding protein with a HECT-like domain</fullName>
    </alternativeName>
    <alternativeName>
        <fullName evidence="4">Ubiquitin-conjugating enzyme E2C-binding protein</fullName>
    </alternativeName>
</protein>
<evidence type="ECO:0000313" key="9">
    <source>
        <dbReference type="Ensembl" id="ENSOMYP00000121780.1"/>
    </source>
</evidence>
<dbReference type="PANTHER" id="PTHR31531:SF2">
    <property type="entry name" value="E3 UBIQUITIN-PROTEIN LIGASE E3D"/>
    <property type="match status" value="1"/>
</dbReference>
<gene>
    <name evidence="9" type="primary">ube3d</name>
</gene>
<dbReference type="GO" id="GO:0000151">
    <property type="term" value="C:ubiquitin ligase complex"/>
    <property type="evidence" value="ECO:0007669"/>
    <property type="project" value="TreeGrafter"/>
</dbReference>
<dbReference type="PANTHER" id="PTHR31531">
    <property type="entry name" value="E3 UBIQUITIN-PROTEIN LIGASE E3D FAMILY MEMBER"/>
    <property type="match status" value="1"/>
</dbReference>
<dbReference type="GO" id="GO:1902908">
    <property type="term" value="P:regulation of melanosome transport"/>
    <property type="evidence" value="ECO:0007669"/>
    <property type="project" value="Ensembl"/>
</dbReference>